<proteinExistence type="predicted"/>
<sequence length="106" mass="12104">MPIRRLSSVDINSFFIRRSDATCTIVFIRRESGREMCTRTHQEASVRKRKSFASYKETQHTGRTLSCKTGGPTHHAMMDNVDTLHKHRSISICLVVQSFAPKTHKG</sequence>
<name>A0ABD2WWK5_9HYME</name>
<organism evidence="1 2">
    <name type="scientific">Trichogramma kaykai</name>
    <dbReference type="NCBI Taxonomy" id="54128"/>
    <lineage>
        <taxon>Eukaryota</taxon>
        <taxon>Metazoa</taxon>
        <taxon>Ecdysozoa</taxon>
        <taxon>Arthropoda</taxon>
        <taxon>Hexapoda</taxon>
        <taxon>Insecta</taxon>
        <taxon>Pterygota</taxon>
        <taxon>Neoptera</taxon>
        <taxon>Endopterygota</taxon>
        <taxon>Hymenoptera</taxon>
        <taxon>Apocrita</taxon>
        <taxon>Proctotrupomorpha</taxon>
        <taxon>Chalcidoidea</taxon>
        <taxon>Trichogrammatidae</taxon>
        <taxon>Trichogramma</taxon>
    </lineage>
</organism>
<accession>A0ABD2WWK5</accession>
<evidence type="ECO:0000313" key="2">
    <source>
        <dbReference type="Proteomes" id="UP001627154"/>
    </source>
</evidence>
<evidence type="ECO:0000313" key="1">
    <source>
        <dbReference type="EMBL" id="KAL3397494.1"/>
    </source>
</evidence>
<dbReference type="AlphaFoldDB" id="A0ABD2WWK5"/>
<comment type="caution">
    <text evidence="1">The sequence shown here is derived from an EMBL/GenBank/DDBJ whole genome shotgun (WGS) entry which is preliminary data.</text>
</comment>
<dbReference type="EMBL" id="JBJJXI010000062">
    <property type="protein sequence ID" value="KAL3397494.1"/>
    <property type="molecule type" value="Genomic_DNA"/>
</dbReference>
<reference evidence="1 2" key="1">
    <citation type="journal article" date="2024" name="bioRxiv">
        <title>A reference genome for Trichogramma kaykai: A tiny desert-dwelling parasitoid wasp with competing sex-ratio distorters.</title>
        <authorList>
            <person name="Culotta J."/>
            <person name="Lindsey A.R."/>
        </authorList>
    </citation>
    <scope>NUCLEOTIDE SEQUENCE [LARGE SCALE GENOMIC DNA]</scope>
    <source>
        <strain evidence="1 2">KSX58</strain>
    </source>
</reference>
<protein>
    <submittedName>
        <fullName evidence="1">Uncharacterized protein</fullName>
    </submittedName>
</protein>
<gene>
    <name evidence="1" type="ORF">TKK_008601</name>
</gene>
<keyword evidence="2" id="KW-1185">Reference proteome</keyword>
<dbReference type="Proteomes" id="UP001627154">
    <property type="component" value="Unassembled WGS sequence"/>
</dbReference>